<evidence type="ECO:0000313" key="3">
    <source>
        <dbReference type="EMBL" id="MBY8824711.1"/>
    </source>
</evidence>
<feature type="domain" description="Cell wall hydrolase SleB" evidence="2">
    <location>
        <begin position="101"/>
        <end position="202"/>
    </location>
</feature>
<organism evidence="3 4">
    <name type="scientific">Sphingomonas colocasiae</name>
    <dbReference type="NCBI Taxonomy" id="1848973"/>
    <lineage>
        <taxon>Bacteria</taxon>
        <taxon>Pseudomonadati</taxon>
        <taxon>Pseudomonadota</taxon>
        <taxon>Alphaproteobacteria</taxon>
        <taxon>Sphingomonadales</taxon>
        <taxon>Sphingomonadaceae</taxon>
        <taxon>Sphingomonas</taxon>
    </lineage>
</organism>
<reference evidence="3 4" key="1">
    <citation type="submission" date="2021-08" db="EMBL/GenBank/DDBJ databases">
        <authorList>
            <person name="Tuo L."/>
        </authorList>
    </citation>
    <scope>NUCLEOTIDE SEQUENCE [LARGE SCALE GENOMIC DNA]</scope>
    <source>
        <strain evidence="3 4">JCM 31229</strain>
    </source>
</reference>
<gene>
    <name evidence="3" type="ORF">K7G82_20575</name>
</gene>
<keyword evidence="3" id="KW-0378">Hydrolase</keyword>
<evidence type="ECO:0000259" key="2">
    <source>
        <dbReference type="Pfam" id="PF07486"/>
    </source>
</evidence>
<feature type="signal peptide" evidence="1">
    <location>
        <begin position="1"/>
        <end position="20"/>
    </location>
</feature>
<comment type="caution">
    <text evidence="3">The sequence shown here is derived from an EMBL/GenBank/DDBJ whole genome shotgun (WGS) entry which is preliminary data.</text>
</comment>
<accession>A0ABS7PTN8</accession>
<evidence type="ECO:0000256" key="1">
    <source>
        <dbReference type="SAM" id="SignalP"/>
    </source>
</evidence>
<protein>
    <submittedName>
        <fullName evidence="3">Cell wall hydrolase</fullName>
    </submittedName>
</protein>
<evidence type="ECO:0000313" key="4">
    <source>
        <dbReference type="Proteomes" id="UP000706039"/>
    </source>
</evidence>
<dbReference type="InterPro" id="IPR011105">
    <property type="entry name" value="Cell_wall_hydrolase_SleB"/>
</dbReference>
<dbReference type="GO" id="GO:0016787">
    <property type="term" value="F:hydrolase activity"/>
    <property type="evidence" value="ECO:0007669"/>
    <property type="project" value="UniProtKB-KW"/>
</dbReference>
<name>A0ABS7PTN8_9SPHN</name>
<dbReference type="InterPro" id="IPR042047">
    <property type="entry name" value="SleB_dom1"/>
</dbReference>
<feature type="chain" id="PRO_5047173731" evidence="1">
    <location>
        <begin position="21"/>
        <end position="203"/>
    </location>
</feature>
<sequence length="203" mass="21717">MSPVLRAASYAAIVFCAASAAVQAVPSFATGTTTTPASAVEIVKNDPLIIDANAETTAEVPEVEAEPRTLSALVAAEPTGEDLTAELECLAGAVYFEARSESLDGQLAVADVILNRADSGRFASTVCGVVHQPGQFSFVRGGRMPTINRNSQDWREAVAIARIAEKDRWESAASDALFFHATHVSPRWKLRRIATVGNHVFYR</sequence>
<keyword evidence="4" id="KW-1185">Reference proteome</keyword>
<keyword evidence="1" id="KW-0732">Signal</keyword>
<proteinExistence type="predicted"/>
<dbReference type="RefSeq" id="WP_222991787.1">
    <property type="nucleotide sequence ID" value="NZ_JAINVV010000009.1"/>
</dbReference>
<dbReference type="Gene3D" id="1.10.10.2520">
    <property type="entry name" value="Cell wall hydrolase SleB, domain 1"/>
    <property type="match status" value="1"/>
</dbReference>
<dbReference type="Proteomes" id="UP000706039">
    <property type="component" value="Unassembled WGS sequence"/>
</dbReference>
<dbReference type="EMBL" id="JAINVV010000009">
    <property type="protein sequence ID" value="MBY8824711.1"/>
    <property type="molecule type" value="Genomic_DNA"/>
</dbReference>
<dbReference type="Pfam" id="PF07486">
    <property type="entry name" value="Hydrolase_2"/>
    <property type="match status" value="1"/>
</dbReference>